<evidence type="ECO:0000313" key="3">
    <source>
        <dbReference type="Proteomes" id="UP000240382"/>
    </source>
</evidence>
<dbReference type="GO" id="GO:0016740">
    <property type="term" value="F:transferase activity"/>
    <property type="evidence" value="ECO:0007669"/>
    <property type="project" value="UniProtKB-KW"/>
</dbReference>
<dbReference type="Pfam" id="PF00535">
    <property type="entry name" value="Glycos_transf_2"/>
    <property type="match status" value="1"/>
</dbReference>
<name>A0ABX5HKC3_ESCAL</name>
<keyword evidence="2" id="KW-0808">Transferase</keyword>
<dbReference type="Gene3D" id="3.90.550.10">
    <property type="entry name" value="Spore Coat Polysaccharide Biosynthesis Protein SpsA, Chain A"/>
    <property type="match status" value="1"/>
</dbReference>
<dbReference type="PANTHER" id="PTHR22916">
    <property type="entry name" value="GLYCOSYLTRANSFERASE"/>
    <property type="match status" value="1"/>
</dbReference>
<sequence length="253" mass="30045">MNEKPLVSIITPTFNSMKHIEEAYHSLLSQTLDNWEWLITDDCSTDSTYEYLLDLSKKDTRVKPKKLSKNSGAAVARNYSLDRVSGKYIAFLDSDDIWEREKLRMQVLYMEQNNINFSFTMYKCQDENGVLNEKIIDSSHSQSSFSYQDMLKKKATLGCSTVMLRSCLTDQHRMPLVRTGQDYAFWLILLKENDAFLLKECLTRYRLTPGSLSRNKFKKARRQWQIYRHYEKINVFRAFYYFCHYGFHAIFRK</sequence>
<protein>
    <submittedName>
        <fullName evidence="2">Glycosyl transferase family 2</fullName>
    </submittedName>
</protein>
<dbReference type="EMBL" id="PYQT01000004">
    <property type="protein sequence ID" value="PSY44078.1"/>
    <property type="molecule type" value="Genomic_DNA"/>
</dbReference>
<dbReference type="InterPro" id="IPR001173">
    <property type="entry name" value="Glyco_trans_2-like"/>
</dbReference>
<dbReference type="Proteomes" id="UP000240382">
    <property type="component" value="Unassembled WGS sequence"/>
</dbReference>
<gene>
    <name evidence="2" type="ORF">C7B09_06160</name>
</gene>
<proteinExistence type="predicted"/>
<accession>A0ABX5HKC3</accession>
<reference evidence="2 3" key="1">
    <citation type="submission" date="2018-03" db="EMBL/GenBank/DDBJ databases">
        <title>Whole Genome Sequencing of Escherichia coli isolates from wildlife.</title>
        <authorList>
            <person name="Whitehouse C.A."/>
            <person name="Lacher D.W."/>
            <person name="Mammel M.K."/>
            <person name="Barnaba T."/>
            <person name="Lorch J.M."/>
        </authorList>
    </citation>
    <scope>NUCLEOTIDE SEQUENCE [LARGE SCALE GENOMIC DNA]</scope>
    <source>
        <strain evidence="2 3">20507-2</strain>
    </source>
</reference>
<keyword evidence="3" id="KW-1185">Reference proteome</keyword>
<evidence type="ECO:0000313" key="2">
    <source>
        <dbReference type="EMBL" id="PSY44078.1"/>
    </source>
</evidence>
<dbReference type="CDD" id="cd00761">
    <property type="entry name" value="Glyco_tranf_GTA_type"/>
    <property type="match status" value="1"/>
</dbReference>
<dbReference type="RefSeq" id="WP_107192414.1">
    <property type="nucleotide sequence ID" value="NZ_PYQT01000004.1"/>
</dbReference>
<dbReference type="InterPro" id="IPR029044">
    <property type="entry name" value="Nucleotide-diphossugar_trans"/>
</dbReference>
<organism evidence="2 3">
    <name type="scientific">Escherichia albertii</name>
    <dbReference type="NCBI Taxonomy" id="208962"/>
    <lineage>
        <taxon>Bacteria</taxon>
        <taxon>Pseudomonadati</taxon>
        <taxon>Pseudomonadota</taxon>
        <taxon>Gammaproteobacteria</taxon>
        <taxon>Enterobacterales</taxon>
        <taxon>Enterobacteriaceae</taxon>
        <taxon>Escherichia</taxon>
    </lineage>
</organism>
<dbReference type="SUPFAM" id="SSF53448">
    <property type="entry name" value="Nucleotide-diphospho-sugar transferases"/>
    <property type="match status" value="1"/>
</dbReference>
<feature type="domain" description="Glycosyltransferase 2-like" evidence="1">
    <location>
        <begin position="8"/>
        <end position="159"/>
    </location>
</feature>
<evidence type="ECO:0000259" key="1">
    <source>
        <dbReference type="Pfam" id="PF00535"/>
    </source>
</evidence>
<comment type="caution">
    <text evidence="2">The sequence shown here is derived from an EMBL/GenBank/DDBJ whole genome shotgun (WGS) entry which is preliminary data.</text>
</comment>
<dbReference type="PANTHER" id="PTHR22916:SF3">
    <property type="entry name" value="UDP-GLCNAC:BETAGAL BETA-1,3-N-ACETYLGLUCOSAMINYLTRANSFERASE-LIKE PROTEIN 1"/>
    <property type="match status" value="1"/>
</dbReference>